<evidence type="ECO:0000259" key="1">
    <source>
        <dbReference type="Pfam" id="PF07992"/>
    </source>
</evidence>
<evidence type="ECO:0000313" key="3">
    <source>
        <dbReference type="Proteomes" id="UP000821866"/>
    </source>
</evidence>
<proteinExistence type="predicted"/>
<dbReference type="InterPro" id="IPR036188">
    <property type="entry name" value="FAD/NAD-bd_sf"/>
</dbReference>
<sequence>MCLQSVLKEQQLALQEFLDNGQGHVSGIRTVQVEWKKDATGRWNMKELPDTSKVFKADLVLLAMGFLGPEKYLIDELSLEQDPRCNIRTTANSYHTSVPRVYAAGDCRRGQSLVVHAINEGRQAARQIDLDLAGKSLLAGPGGIIPFSYELAVGS</sequence>
<evidence type="ECO:0000313" key="2">
    <source>
        <dbReference type="EMBL" id="KAH8022395.1"/>
    </source>
</evidence>
<comment type="caution">
    <text evidence="2">The sequence shown here is derived from an EMBL/GenBank/DDBJ whole genome shotgun (WGS) entry which is preliminary data.</text>
</comment>
<organism evidence="2 3">
    <name type="scientific">Rhipicephalus microplus</name>
    <name type="common">Cattle tick</name>
    <name type="synonym">Boophilus microplus</name>
    <dbReference type="NCBI Taxonomy" id="6941"/>
    <lineage>
        <taxon>Eukaryota</taxon>
        <taxon>Metazoa</taxon>
        <taxon>Ecdysozoa</taxon>
        <taxon>Arthropoda</taxon>
        <taxon>Chelicerata</taxon>
        <taxon>Arachnida</taxon>
        <taxon>Acari</taxon>
        <taxon>Parasitiformes</taxon>
        <taxon>Ixodida</taxon>
        <taxon>Ixodoidea</taxon>
        <taxon>Ixodidae</taxon>
        <taxon>Rhipicephalinae</taxon>
        <taxon>Rhipicephalus</taxon>
        <taxon>Boophilus</taxon>
    </lineage>
</organism>
<keyword evidence="3" id="KW-1185">Reference proteome</keyword>
<gene>
    <name evidence="2" type="ORF">HPB51_023963</name>
</gene>
<dbReference type="PANTHER" id="PTHR43100">
    <property type="entry name" value="GLUTAMATE SYNTHASE [NADPH] SMALL CHAIN"/>
    <property type="match status" value="1"/>
</dbReference>
<dbReference type="SUPFAM" id="SSF51905">
    <property type="entry name" value="FAD/NAD(P)-binding domain"/>
    <property type="match status" value="1"/>
</dbReference>
<dbReference type="VEuPathDB" id="VectorBase:LOC119174150"/>
<feature type="domain" description="FAD/NAD(P)-binding" evidence="1">
    <location>
        <begin position="47"/>
        <end position="121"/>
    </location>
</feature>
<reference evidence="2" key="2">
    <citation type="submission" date="2021-09" db="EMBL/GenBank/DDBJ databases">
        <authorList>
            <person name="Jia N."/>
            <person name="Wang J."/>
            <person name="Shi W."/>
            <person name="Du L."/>
            <person name="Sun Y."/>
            <person name="Zhan W."/>
            <person name="Jiang J."/>
            <person name="Wang Q."/>
            <person name="Zhang B."/>
            <person name="Ji P."/>
            <person name="Sakyi L.B."/>
            <person name="Cui X."/>
            <person name="Yuan T."/>
            <person name="Jiang B."/>
            <person name="Yang W."/>
            <person name="Lam T.T.-Y."/>
            <person name="Chang Q."/>
            <person name="Ding S."/>
            <person name="Wang X."/>
            <person name="Zhu J."/>
            <person name="Ruan X."/>
            <person name="Zhao L."/>
            <person name="Wei J."/>
            <person name="Que T."/>
            <person name="Du C."/>
            <person name="Cheng J."/>
            <person name="Dai P."/>
            <person name="Han X."/>
            <person name="Huang E."/>
            <person name="Gao Y."/>
            <person name="Liu J."/>
            <person name="Shao H."/>
            <person name="Ye R."/>
            <person name="Li L."/>
            <person name="Wei W."/>
            <person name="Wang X."/>
            <person name="Wang C."/>
            <person name="Huo Q."/>
            <person name="Li W."/>
            <person name="Guo W."/>
            <person name="Chen H."/>
            <person name="Chen S."/>
            <person name="Zhou L."/>
            <person name="Zhou L."/>
            <person name="Ni X."/>
            <person name="Tian J."/>
            <person name="Zhou Y."/>
            <person name="Sheng Y."/>
            <person name="Liu T."/>
            <person name="Pan Y."/>
            <person name="Xia L."/>
            <person name="Li J."/>
            <person name="Zhao F."/>
            <person name="Cao W."/>
        </authorList>
    </citation>
    <scope>NUCLEOTIDE SEQUENCE</scope>
    <source>
        <strain evidence="2">Rmic-2018</strain>
        <tissue evidence="2">Larvae</tissue>
    </source>
</reference>
<dbReference type="GO" id="GO:0016491">
    <property type="term" value="F:oxidoreductase activity"/>
    <property type="evidence" value="ECO:0007669"/>
    <property type="project" value="InterPro"/>
</dbReference>
<reference evidence="2" key="1">
    <citation type="journal article" date="2020" name="Cell">
        <title>Large-Scale Comparative Analyses of Tick Genomes Elucidate Their Genetic Diversity and Vector Capacities.</title>
        <authorList>
            <consortium name="Tick Genome and Microbiome Consortium (TIGMIC)"/>
            <person name="Jia N."/>
            <person name="Wang J."/>
            <person name="Shi W."/>
            <person name="Du L."/>
            <person name="Sun Y."/>
            <person name="Zhan W."/>
            <person name="Jiang J.F."/>
            <person name="Wang Q."/>
            <person name="Zhang B."/>
            <person name="Ji P."/>
            <person name="Bell-Sakyi L."/>
            <person name="Cui X.M."/>
            <person name="Yuan T.T."/>
            <person name="Jiang B.G."/>
            <person name="Yang W.F."/>
            <person name="Lam T.T."/>
            <person name="Chang Q.C."/>
            <person name="Ding S.J."/>
            <person name="Wang X.J."/>
            <person name="Zhu J.G."/>
            <person name="Ruan X.D."/>
            <person name="Zhao L."/>
            <person name="Wei J.T."/>
            <person name="Ye R.Z."/>
            <person name="Que T.C."/>
            <person name="Du C.H."/>
            <person name="Zhou Y.H."/>
            <person name="Cheng J.X."/>
            <person name="Dai P.F."/>
            <person name="Guo W.B."/>
            <person name="Han X.H."/>
            <person name="Huang E.J."/>
            <person name="Li L.F."/>
            <person name="Wei W."/>
            <person name="Gao Y.C."/>
            <person name="Liu J.Z."/>
            <person name="Shao H.Z."/>
            <person name="Wang X."/>
            <person name="Wang C.C."/>
            <person name="Yang T.C."/>
            <person name="Huo Q.B."/>
            <person name="Li W."/>
            <person name="Chen H.Y."/>
            <person name="Chen S.E."/>
            <person name="Zhou L.G."/>
            <person name="Ni X.B."/>
            <person name="Tian J.H."/>
            <person name="Sheng Y."/>
            <person name="Liu T."/>
            <person name="Pan Y.S."/>
            <person name="Xia L.Y."/>
            <person name="Li J."/>
            <person name="Zhao F."/>
            <person name="Cao W.C."/>
        </authorList>
    </citation>
    <scope>NUCLEOTIDE SEQUENCE</scope>
    <source>
        <strain evidence="2">Rmic-2018</strain>
    </source>
</reference>
<dbReference type="InterPro" id="IPR051394">
    <property type="entry name" value="Glutamate_Synthase"/>
</dbReference>
<name>A0A9J6DK68_RHIMP</name>
<dbReference type="Gene3D" id="3.50.50.60">
    <property type="entry name" value="FAD/NAD(P)-binding domain"/>
    <property type="match status" value="1"/>
</dbReference>
<dbReference type="InterPro" id="IPR023753">
    <property type="entry name" value="FAD/NAD-binding_dom"/>
</dbReference>
<dbReference type="Pfam" id="PF07992">
    <property type="entry name" value="Pyr_redox_2"/>
    <property type="match status" value="1"/>
</dbReference>
<dbReference type="PANTHER" id="PTHR43100:SF1">
    <property type="entry name" value="GLUTAMATE SYNTHASE [NADPH] SMALL CHAIN"/>
    <property type="match status" value="1"/>
</dbReference>
<dbReference type="AlphaFoldDB" id="A0A9J6DK68"/>
<protein>
    <recommendedName>
        <fullName evidence="1">FAD/NAD(P)-binding domain-containing protein</fullName>
    </recommendedName>
</protein>
<dbReference type="EMBL" id="JABSTU010000009">
    <property type="protein sequence ID" value="KAH8022395.1"/>
    <property type="molecule type" value="Genomic_DNA"/>
</dbReference>
<dbReference type="Proteomes" id="UP000821866">
    <property type="component" value="Chromosome 7"/>
</dbReference>
<accession>A0A9J6DK68</accession>